<protein>
    <submittedName>
        <fullName evidence="2">Uncharacterized protein</fullName>
    </submittedName>
</protein>
<dbReference type="EMBL" id="FRFC01000005">
    <property type="protein sequence ID" value="SHO47628.1"/>
    <property type="molecule type" value="Genomic_DNA"/>
</dbReference>
<feature type="transmembrane region" description="Helical" evidence="1">
    <location>
        <begin position="12"/>
        <end position="34"/>
    </location>
</feature>
<dbReference type="RefSeq" id="WP_101010750.1">
    <property type="nucleotide sequence ID" value="NZ_FRFC01000005.1"/>
</dbReference>
<keyword evidence="1" id="KW-0812">Transmembrane</keyword>
<keyword evidence="1" id="KW-1133">Transmembrane helix</keyword>
<evidence type="ECO:0000256" key="1">
    <source>
        <dbReference type="SAM" id="Phobius"/>
    </source>
</evidence>
<organism evidence="2 3">
    <name type="scientific">Nitrosotalea sinensis</name>
    <dbReference type="NCBI Taxonomy" id="1499975"/>
    <lineage>
        <taxon>Archaea</taxon>
        <taxon>Nitrososphaerota</taxon>
        <taxon>Nitrososphaeria</taxon>
        <taxon>Nitrosotaleales</taxon>
        <taxon>Nitrosotaleaceae</taxon>
        <taxon>Nitrosotalea</taxon>
    </lineage>
</organism>
<keyword evidence="3" id="KW-1185">Reference proteome</keyword>
<keyword evidence="1" id="KW-0472">Membrane</keyword>
<dbReference type="AlphaFoldDB" id="A0A2H1EII5"/>
<evidence type="ECO:0000313" key="2">
    <source>
        <dbReference type="EMBL" id="SHO47628.1"/>
    </source>
</evidence>
<evidence type="ECO:0000313" key="3">
    <source>
        <dbReference type="Proteomes" id="UP000232412"/>
    </source>
</evidence>
<proteinExistence type="predicted"/>
<dbReference type="Proteomes" id="UP000232412">
    <property type="component" value="Unassembled WGS sequence"/>
</dbReference>
<reference evidence="3" key="1">
    <citation type="submission" date="2016-12" db="EMBL/GenBank/DDBJ databases">
        <authorList>
            <person name="Herbold C."/>
        </authorList>
    </citation>
    <scope>NUCLEOTIDE SEQUENCE [LARGE SCALE GENOMIC DNA]</scope>
</reference>
<gene>
    <name evidence="2" type="ORF">NSIN_40151</name>
</gene>
<accession>A0A2H1EII5</accession>
<name>A0A2H1EII5_9ARCH</name>
<sequence>MGTDFSWNASLVFSIASLAISVIAIVMSSLIAWTSPHRSEKIKKTSQARQIHFDKIKKNCLELLVNGVDNVTSHFRIDESTLYGKQSLLDLMNDRELKETMDVKLWVSIINSSSSYGNEMIFLDNVLYNDLDNHYPEIKKQIGIVQKYIDESYPIYHEKFNVLVLKLFDELERSINVQQNEQNKISMTVAVALNCIFHDDIKRWPNLYNVSSKNGTLPVIKEIVNKPEITELTNPLKEISKKSLSLLSDLRNSLNQIIRYEGELKGKCNYLQV</sequence>